<evidence type="ECO:0000256" key="1">
    <source>
        <dbReference type="ARBA" id="ARBA00004496"/>
    </source>
</evidence>
<name>A0ABR7WAC8_9ACTN</name>
<keyword evidence="3" id="KW-0963">Cytoplasm</keyword>
<proteinExistence type="inferred from homology"/>
<comment type="caution">
    <text evidence="6">The sequence shown here is derived from an EMBL/GenBank/DDBJ whole genome shotgun (WGS) entry which is preliminary data.</text>
</comment>
<evidence type="ECO:0000256" key="3">
    <source>
        <dbReference type="ARBA" id="ARBA00022490"/>
    </source>
</evidence>
<dbReference type="Proteomes" id="UP000602395">
    <property type="component" value="Unassembled WGS sequence"/>
</dbReference>
<evidence type="ECO:0000256" key="5">
    <source>
        <dbReference type="SAM" id="MobiDB-lite"/>
    </source>
</evidence>
<comment type="similarity">
    <text evidence="2">Belongs to the EspG family.</text>
</comment>
<feature type="region of interest" description="Disordered" evidence="5">
    <location>
        <begin position="1"/>
        <end position="30"/>
    </location>
</feature>
<feature type="compositionally biased region" description="Basic and acidic residues" evidence="5">
    <location>
        <begin position="1"/>
        <end position="12"/>
    </location>
</feature>
<gene>
    <name evidence="6" type="ORF">IDF66_03845</name>
</gene>
<keyword evidence="7" id="KW-1185">Reference proteome</keyword>
<organism evidence="6 7">
    <name type="scientific">Gordonia hankookensis</name>
    <dbReference type="NCBI Taxonomy" id="589403"/>
    <lineage>
        <taxon>Bacteria</taxon>
        <taxon>Bacillati</taxon>
        <taxon>Actinomycetota</taxon>
        <taxon>Actinomycetes</taxon>
        <taxon>Mycobacteriales</taxon>
        <taxon>Gordoniaceae</taxon>
        <taxon>Gordonia</taxon>
    </lineage>
</organism>
<evidence type="ECO:0000256" key="4">
    <source>
        <dbReference type="ARBA" id="ARBA00023186"/>
    </source>
</evidence>
<comment type="subcellular location">
    <subcellularLocation>
        <location evidence="1">Cytoplasm</location>
    </subcellularLocation>
</comment>
<evidence type="ECO:0000313" key="7">
    <source>
        <dbReference type="Proteomes" id="UP000602395"/>
    </source>
</evidence>
<dbReference type="Pfam" id="PF14011">
    <property type="entry name" value="ESX-1_EspG"/>
    <property type="match status" value="1"/>
</dbReference>
<evidence type="ECO:0000256" key="2">
    <source>
        <dbReference type="ARBA" id="ARBA00006411"/>
    </source>
</evidence>
<sequence>MPERGHSTRDISPRPSPSTSVGEADVHGVTSQERVTLDVDVLRRLGERAGVQTWPVVLDLWAAHSDFDDHAAATVGADQTIGELGLLDGGEPTGWLAAALRVLSAPERQLEIRTMPASPGPTGGIQRICLARNGHDHVLARREGSRIEIGRPAVTQATELGAIVAREFGEAVGADIAGFSAPADELATRLAHCRNSNDTADALHALGAPSSDAIAMASALMSCHARSEIVAVSWTGGACAQSSGALAVFDTDRGRIVASPSKSPDGRVWTTLSPGSGHRIGQAIGLLIETLPEGRWMP</sequence>
<reference evidence="6 7" key="1">
    <citation type="submission" date="2020-09" db="EMBL/GenBank/DDBJ databases">
        <title>Novel species in genus Gordonia.</title>
        <authorList>
            <person name="Zhang G."/>
        </authorList>
    </citation>
    <scope>NUCLEOTIDE SEQUENCE [LARGE SCALE GENOMIC DNA]</scope>
    <source>
        <strain evidence="6 7">ON-33</strain>
    </source>
</reference>
<dbReference type="InterPro" id="IPR025734">
    <property type="entry name" value="EspG"/>
</dbReference>
<accession>A0ABR7WAC8</accession>
<dbReference type="EMBL" id="JACWMS010000001">
    <property type="protein sequence ID" value="MBD1318704.1"/>
    <property type="molecule type" value="Genomic_DNA"/>
</dbReference>
<protein>
    <submittedName>
        <fullName evidence="6">ESX secretion-associated protein EspG</fullName>
    </submittedName>
</protein>
<keyword evidence="4" id="KW-0143">Chaperone</keyword>
<evidence type="ECO:0000313" key="6">
    <source>
        <dbReference type="EMBL" id="MBD1318704.1"/>
    </source>
</evidence>